<name>A0ACC2W8J1_9TREE</name>
<accession>A0ACC2W8J1</accession>
<evidence type="ECO:0000313" key="1">
    <source>
        <dbReference type="EMBL" id="KAJ9107733.1"/>
    </source>
</evidence>
<gene>
    <name evidence="1" type="ORF">QFC21_001194</name>
</gene>
<evidence type="ECO:0000313" key="2">
    <source>
        <dbReference type="Proteomes" id="UP001227268"/>
    </source>
</evidence>
<dbReference type="EMBL" id="JASBWT010000002">
    <property type="protein sequence ID" value="KAJ9107733.1"/>
    <property type="molecule type" value="Genomic_DNA"/>
</dbReference>
<proteinExistence type="predicted"/>
<comment type="caution">
    <text evidence="1">The sequence shown here is derived from an EMBL/GenBank/DDBJ whole genome shotgun (WGS) entry which is preliminary data.</text>
</comment>
<keyword evidence="2" id="KW-1185">Reference proteome</keyword>
<sequence>MAIAITDRAPAPPSLVSWTSGSQDPKMLSKINNSPLSSYGPQRIPPAANFNKQSSLAQGCWATLLTKASYLQGVLVMNATLKAVGSSYPLVVMATPSLGEECRTVLQSAEIPVVDVDTIYPSAERHSLVESDHRFRDTWTKLRAFELIQFDRVILVDCDMLVFQNMDELMDMHLPGDDFIAACHACTCNPRRFAHYPEDWIPKNCAYSAISSNKGSLQATPVTPTSPRTHKLLNSGLVVLTPSMRLLDTIVRFIHTSPEVPGYRFPDQDALAAVFVDKWIPLPYIYNALKTLRTAHKSLWKDDDLKNIHYILDKPWDIVPGPSASWPTTGTEYADVHEWWWHKYRDVLADMKQRSGSGWEIVDAYVSH</sequence>
<organism evidence="1 2">
    <name type="scientific">Naganishia friedmannii</name>
    <dbReference type="NCBI Taxonomy" id="89922"/>
    <lineage>
        <taxon>Eukaryota</taxon>
        <taxon>Fungi</taxon>
        <taxon>Dikarya</taxon>
        <taxon>Basidiomycota</taxon>
        <taxon>Agaricomycotina</taxon>
        <taxon>Tremellomycetes</taxon>
        <taxon>Filobasidiales</taxon>
        <taxon>Filobasidiaceae</taxon>
        <taxon>Naganishia</taxon>
    </lineage>
</organism>
<dbReference type="Proteomes" id="UP001227268">
    <property type="component" value="Unassembled WGS sequence"/>
</dbReference>
<protein>
    <submittedName>
        <fullName evidence="1">Uncharacterized protein</fullName>
    </submittedName>
</protein>
<reference evidence="1" key="1">
    <citation type="submission" date="2023-04" db="EMBL/GenBank/DDBJ databases">
        <title>Draft Genome sequencing of Naganishia species isolated from polar environments using Oxford Nanopore Technology.</title>
        <authorList>
            <person name="Leo P."/>
            <person name="Venkateswaran K."/>
        </authorList>
    </citation>
    <scope>NUCLEOTIDE SEQUENCE</scope>
    <source>
        <strain evidence="1">MNA-CCFEE 5423</strain>
    </source>
</reference>